<protein>
    <submittedName>
        <fullName evidence="2">Uncharacterized protein</fullName>
    </submittedName>
</protein>
<gene>
    <name evidence="2" type="ORF">SAMN02982931_02845</name>
</gene>
<keyword evidence="3" id="KW-1185">Reference proteome</keyword>
<dbReference type="EMBL" id="FMXQ01000005">
    <property type="protein sequence ID" value="SDB37247.1"/>
    <property type="molecule type" value="Genomic_DNA"/>
</dbReference>
<keyword evidence="1" id="KW-1133">Transmembrane helix</keyword>
<dbReference type="AlphaFoldDB" id="A0A1G6CWF4"/>
<reference evidence="2 3" key="1">
    <citation type="submission" date="2016-10" db="EMBL/GenBank/DDBJ databases">
        <authorList>
            <person name="de Groot N.N."/>
        </authorList>
    </citation>
    <scope>NUCLEOTIDE SEQUENCE [LARGE SCALE GENOMIC DNA]</scope>
    <source>
        <strain evidence="2 3">ATCC 35022</strain>
    </source>
</reference>
<proteinExistence type="predicted"/>
<feature type="transmembrane region" description="Helical" evidence="1">
    <location>
        <begin position="34"/>
        <end position="59"/>
    </location>
</feature>
<evidence type="ECO:0000313" key="3">
    <source>
        <dbReference type="Proteomes" id="UP000199071"/>
    </source>
</evidence>
<name>A0A1G6CWF4_9HYPH</name>
<keyword evidence="1" id="KW-0472">Membrane</keyword>
<dbReference type="RefSeq" id="WP_090877093.1">
    <property type="nucleotide sequence ID" value="NZ_FMXQ01000005.1"/>
</dbReference>
<sequence length="65" mass="7002">MVSVSKAGYNEQYEREKLALLAAIKEGPWHQRPLGIIVISSTVAVVAGTLANIIGTLVLRALGWQ</sequence>
<evidence type="ECO:0000256" key="1">
    <source>
        <dbReference type="SAM" id="Phobius"/>
    </source>
</evidence>
<organism evidence="2 3">
    <name type="scientific">Bauldia litoralis</name>
    <dbReference type="NCBI Taxonomy" id="665467"/>
    <lineage>
        <taxon>Bacteria</taxon>
        <taxon>Pseudomonadati</taxon>
        <taxon>Pseudomonadota</taxon>
        <taxon>Alphaproteobacteria</taxon>
        <taxon>Hyphomicrobiales</taxon>
        <taxon>Kaistiaceae</taxon>
        <taxon>Bauldia</taxon>
    </lineage>
</organism>
<keyword evidence="1" id="KW-0812">Transmembrane</keyword>
<accession>A0A1G6CWF4</accession>
<dbReference type="Proteomes" id="UP000199071">
    <property type="component" value="Unassembled WGS sequence"/>
</dbReference>
<evidence type="ECO:0000313" key="2">
    <source>
        <dbReference type="EMBL" id="SDB37247.1"/>
    </source>
</evidence>